<organism evidence="1 2">
    <name type="scientific">Panagrolaimus davidi</name>
    <dbReference type="NCBI Taxonomy" id="227884"/>
    <lineage>
        <taxon>Eukaryota</taxon>
        <taxon>Metazoa</taxon>
        <taxon>Ecdysozoa</taxon>
        <taxon>Nematoda</taxon>
        <taxon>Chromadorea</taxon>
        <taxon>Rhabditida</taxon>
        <taxon>Tylenchina</taxon>
        <taxon>Panagrolaimomorpha</taxon>
        <taxon>Panagrolaimoidea</taxon>
        <taxon>Panagrolaimidae</taxon>
        <taxon>Panagrolaimus</taxon>
    </lineage>
</organism>
<dbReference type="Proteomes" id="UP000887578">
    <property type="component" value="Unplaced"/>
</dbReference>
<keyword evidence="1" id="KW-1185">Reference proteome</keyword>
<sequence length="204" mass="23893">MSCSAQTADLTSNSTKSNRKRKVAEIIAPIKQLYFHGPYIRQNWPFRDSLINYITKNPSNAKAWQKLIQPCKYFFAKNSIFVIDKLECENGSIVPLEKLIAVLPKIKSIFFYEDSDETSITSNTVKKLLELPHFSTIDTFELFNTTEKFDIETFFKYSKKNKHTRFIINFGNSISETYKKRIEEIVDEIIESEKHDYIPANIYY</sequence>
<accession>A0A914PV68</accession>
<dbReference type="AlphaFoldDB" id="A0A914PV68"/>
<dbReference type="WBParaSite" id="PDA_v2.g22640.t1">
    <property type="protein sequence ID" value="PDA_v2.g22640.t1"/>
    <property type="gene ID" value="PDA_v2.g22640"/>
</dbReference>
<reference evidence="2" key="1">
    <citation type="submission" date="2022-11" db="UniProtKB">
        <authorList>
            <consortium name="WormBaseParasite"/>
        </authorList>
    </citation>
    <scope>IDENTIFICATION</scope>
</reference>
<evidence type="ECO:0000313" key="1">
    <source>
        <dbReference type="Proteomes" id="UP000887578"/>
    </source>
</evidence>
<protein>
    <submittedName>
        <fullName evidence="2">Uncharacterized protein</fullName>
    </submittedName>
</protein>
<evidence type="ECO:0000313" key="2">
    <source>
        <dbReference type="WBParaSite" id="PDA_v2.g22640.t1"/>
    </source>
</evidence>
<name>A0A914PV68_9BILA</name>
<proteinExistence type="predicted"/>